<evidence type="ECO:0000256" key="4">
    <source>
        <dbReference type="PROSITE-ProRule" id="PRU00175"/>
    </source>
</evidence>
<keyword evidence="5" id="KW-1133">Transmembrane helix</keyword>
<keyword evidence="2 4" id="KW-0863">Zinc-finger</keyword>
<reference evidence="7" key="1">
    <citation type="submission" date="2025-08" db="UniProtKB">
        <authorList>
            <consortium name="Ensembl"/>
        </authorList>
    </citation>
    <scope>IDENTIFICATION</scope>
</reference>
<dbReference type="PANTHER" id="PTHR22791">
    <property type="entry name" value="RING-TYPE DOMAIN-CONTAINING PROTEIN"/>
    <property type="match status" value="1"/>
</dbReference>
<dbReference type="SMART" id="SM00184">
    <property type="entry name" value="RING"/>
    <property type="match status" value="1"/>
</dbReference>
<proteinExistence type="predicted"/>
<dbReference type="GeneTree" id="ENSGT00940000174877"/>
<keyword evidence="8" id="KW-1185">Reference proteome</keyword>
<accession>A0A8C7WRN7</accession>
<dbReference type="InterPro" id="IPR013083">
    <property type="entry name" value="Znf_RING/FYVE/PHD"/>
</dbReference>
<dbReference type="GO" id="GO:0061630">
    <property type="term" value="F:ubiquitin protein ligase activity"/>
    <property type="evidence" value="ECO:0007669"/>
    <property type="project" value="TreeGrafter"/>
</dbReference>
<dbReference type="PROSITE" id="PS00518">
    <property type="entry name" value="ZF_RING_1"/>
    <property type="match status" value="1"/>
</dbReference>
<dbReference type="InterPro" id="IPR027370">
    <property type="entry name" value="Znf-RING_euk"/>
</dbReference>
<dbReference type="AlphaFoldDB" id="A0A8C7WRN7"/>
<dbReference type="GO" id="GO:0016567">
    <property type="term" value="P:protein ubiquitination"/>
    <property type="evidence" value="ECO:0007669"/>
    <property type="project" value="TreeGrafter"/>
</dbReference>
<dbReference type="PANTHER" id="PTHR22791:SF22">
    <property type="entry name" value="RING FINGER PROTEIN 222-LIKE ISOFORM X1"/>
    <property type="match status" value="1"/>
</dbReference>
<reference evidence="7" key="2">
    <citation type="submission" date="2025-09" db="UniProtKB">
        <authorList>
            <consortium name="Ensembl"/>
        </authorList>
    </citation>
    <scope>IDENTIFICATION</scope>
</reference>
<dbReference type="Ensembl" id="ENSOSIT00000002406.1">
    <property type="protein sequence ID" value="ENSOSIP00000002254.1"/>
    <property type="gene ID" value="ENSOSIG00000001232.1"/>
</dbReference>
<evidence type="ECO:0000313" key="7">
    <source>
        <dbReference type="Ensembl" id="ENSOSIP00000002254.1"/>
    </source>
</evidence>
<evidence type="ECO:0000256" key="2">
    <source>
        <dbReference type="ARBA" id="ARBA00022771"/>
    </source>
</evidence>
<evidence type="ECO:0000256" key="3">
    <source>
        <dbReference type="ARBA" id="ARBA00022833"/>
    </source>
</evidence>
<dbReference type="Gene3D" id="3.30.40.10">
    <property type="entry name" value="Zinc/RING finger domain, C3HC4 (zinc finger)"/>
    <property type="match status" value="1"/>
</dbReference>
<keyword evidence="1" id="KW-0479">Metal-binding</keyword>
<dbReference type="GO" id="GO:0008270">
    <property type="term" value="F:zinc ion binding"/>
    <property type="evidence" value="ECO:0007669"/>
    <property type="project" value="UniProtKB-KW"/>
</dbReference>
<organism evidence="7 8">
    <name type="scientific">Oryzias sinensis</name>
    <name type="common">Chinese medaka</name>
    <dbReference type="NCBI Taxonomy" id="183150"/>
    <lineage>
        <taxon>Eukaryota</taxon>
        <taxon>Metazoa</taxon>
        <taxon>Chordata</taxon>
        <taxon>Craniata</taxon>
        <taxon>Vertebrata</taxon>
        <taxon>Euteleostomi</taxon>
        <taxon>Actinopterygii</taxon>
        <taxon>Neopterygii</taxon>
        <taxon>Teleostei</taxon>
        <taxon>Neoteleostei</taxon>
        <taxon>Acanthomorphata</taxon>
        <taxon>Ovalentaria</taxon>
        <taxon>Atherinomorphae</taxon>
        <taxon>Beloniformes</taxon>
        <taxon>Adrianichthyidae</taxon>
        <taxon>Oryziinae</taxon>
        <taxon>Oryzias</taxon>
    </lineage>
</organism>
<sequence length="191" mass="21177">MKKAVPAPQQGNLDEPVDVECPICYQEYNQYNKCPQMLECLHVFCAECLQLIQIRPSNPSDANSPKSIACPLCRHLTLLDTGGALSLPCNSRILSRLPPAAPHMSEGKTNRLSSVPQGMVFSLEGDSRDPGFIIVPTVSLRVQQMHPERPCGAAYLWCTSAICTVFLLSVLSYFFCLILLRWEFSSPPVLH</sequence>
<protein>
    <submittedName>
        <fullName evidence="7">Si:ch73-335l21.2</fullName>
    </submittedName>
</protein>
<dbReference type="SUPFAM" id="SSF57850">
    <property type="entry name" value="RING/U-box"/>
    <property type="match status" value="1"/>
</dbReference>
<keyword evidence="5" id="KW-0472">Membrane</keyword>
<dbReference type="InterPro" id="IPR001841">
    <property type="entry name" value="Znf_RING"/>
</dbReference>
<feature type="domain" description="RING-type" evidence="6">
    <location>
        <begin position="21"/>
        <end position="74"/>
    </location>
</feature>
<feature type="transmembrane region" description="Helical" evidence="5">
    <location>
        <begin position="154"/>
        <end position="180"/>
    </location>
</feature>
<dbReference type="Proteomes" id="UP000694383">
    <property type="component" value="Unplaced"/>
</dbReference>
<evidence type="ECO:0000256" key="5">
    <source>
        <dbReference type="SAM" id="Phobius"/>
    </source>
</evidence>
<keyword evidence="3" id="KW-0862">Zinc</keyword>
<evidence type="ECO:0000259" key="6">
    <source>
        <dbReference type="PROSITE" id="PS50089"/>
    </source>
</evidence>
<keyword evidence="5" id="KW-0812">Transmembrane</keyword>
<dbReference type="InterPro" id="IPR017907">
    <property type="entry name" value="Znf_RING_CS"/>
</dbReference>
<dbReference type="Pfam" id="PF13445">
    <property type="entry name" value="zf-RING_UBOX"/>
    <property type="match status" value="1"/>
</dbReference>
<dbReference type="InterPro" id="IPR051435">
    <property type="entry name" value="RING_finger_E3_ubiq-ligases"/>
</dbReference>
<dbReference type="PROSITE" id="PS50089">
    <property type="entry name" value="ZF_RING_2"/>
    <property type="match status" value="1"/>
</dbReference>
<evidence type="ECO:0000313" key="8">
    <source>
        <dbReference type="Proteomes" id="UP000694383"/>
    </source>
</evidence>
<evidence type="ECO:0000256" key="1">
    <source>
        <dbReference type="ARBA" id="ARBA00022723"/>
    </source>
</evidence>
<name>A0A8C7WRN7_9TELE</name>